<gene>
    <name evidence="2" type="ORF">Tci_914137</name>
</gene>
<keyword evidence="2" id="KW-0695">RNA-directed DNA polymerase</keyword>
<feature type="domain" description="Reverse transcriptase zinc-binding" evidence="1">
    <location>
        <begin position="36"/>
        <end position="120"/>
    </location>
</feature>
<name>A0A699W8W7_TANCI</name>
<keyword evidence="2" id="KW-0808">Transferase</keyword>
<comment type="caution">
    <text evidence="2">The sequence shown here is derived from an EMBL/GenBank/DDBJ whole genome shotgun (WGS) entry which is preliminary data.</text>
</comment>
<proteinExistence type="predicted"/>
<sequence length="143" mass="16981">GIEQHTLEELTSMLETVSLSNSSDRWIYDLTSDGLFRVKEVWNCIDDIFLSSQVIDTRWVRFVPIKVNIFIWRAHQDRLPTRVNLVRRGINVASCVCPIWSTGEDEINHILFQCDLAHQVLPRICRWWELDLSDWNTFQEWYA</sequence>
<dbReference type="AlphaFoldDB" id="A0A699W8W7"/>
<evidence type="ECO:0000259" key="1">
    <source>
        <dbReference type="Pfam" id="PF13966"/>
    </source>
</evidence>
<dbReference type="Pfam" id="PF13966">
    <property type="entry name" value="zf-RVT"/>
    <property type="match status" value="1"/>
</dbReference>
<organism evidence="2">
    <name type="scientific">Tanacetum cinerariifolium</name>
    <name type="common">Dalmatian daisy</name>
    <name type="synonym">Chrysanthemum cinerariifolium</name>
    <dbReference type="NCBI Taxonomy" id="118510"/>
    <lineage>
        <taxon>Eukaryota</taxon>
        <taxon>Viridiplantae</taxon>
        <taxon>Streptophyta</taxon>
        <taxon>Embryophyta</taxon>
        <taxon>Tracheophyta</taxon>
        <taxon>Spermatophyta</taxon>
        <taxon>Magnoliopsida</taxon>
        <taxon>eudicotyledons</taxon>
        <taxon>Gunneridae</taxon>
        <taxon>Pentapetalae</taxon>
        <taxon>asterids</taxon>
        <taxon>campanulids</taxon>
        <taxon>Asterales</taxon>
        <taxon>Asteraceae</taxon>
        <taxon>Asteroideae</taxon>
        <taxon>Anthemideae</taxon>
        <taxon>Anthemidinae</taxon>
        <taxon>Tanacetum</taxon>
    </lineage>
</organism>
<evidence type="ECO:0000313" key="2">
    <source>
        <dbReference type="EMBL" id="GFD42168.1"/>
    </source>
</evidence>
<dbReference type="EMBL" id="BKCJ011567736">
    <property type="protein sequence ID" value="GFD42168.1"/>
    <property type="molecule type" value="Genomic_DNA"/>
</dbReference>
<dbReference type="GO" id="GO:0003964">
    <property type="term" value="F:RNA-directed DNA polymerase activity"/>
    <property type="evidence" value="ECO:0007669"/>
    <property type="project" value="UniProtKB-KW"/>
</dbReference>
<accession>A0A699W8W7</accession>
<reference evidence="2" key="1">
    <citation type="journal article" date="2019" name="Sci. Rep.">
        <title>Draft genome of Tanacetum cinerariifolium, the natural source of mosquito coil.</title>
        <authorList>
            <person name="Yamashiro T."/>
            <person name="Shiraishi A."/>
            <person name="Satake H."/>
            <person name="Nakayama K."/>
        </authorList>
    </citation>
    <scope>NUCLEOTIDE SEQUENCE</scope>
</reference>
<dbReference type="InterPro" id="IPR026960">
    <property type="entry name" value="RVT-Znf"/>
</dbReference>
<feature type="non-terminal residue" evidence="2">
    <location>
        <position position="1"/>
    </location>
</feature>
<keyword evidence="2" id="KW-0548">Nucleotidyltransferase</keyword>
<protein>
    <submittedName>
        <fullName evidence="2">RNA-directed DNA polymerase, eukaryota</fullName>
    </submittedName>
</protein>